<dbReference type="InterPro" id="IPR006168">
    <property type="entry name" value="G3P_DH_NAD-dep"/>
</dbReference>
<dbReference type="InterPro" id="IPR013328">
    <property type="entry name" value="6PGD_dom2"/>
</dbReference>
<dbReference type="InterPro" id="IPR036291">
    <property type="entry name" value="NAD(P)-bd_dom_sf"/>
</dbReference>
<keyword evidence="2" id="KW-0444">Lipid biosynthesis</keyword>
<organism evidence="10">
    <name type="scientific">Paraconexibacter sp. AEG42_29</name>
    <dbReference type="NCBI Taxonomy" id="2997339"/>
    <lineage>
        <taxon>Bacteria</taxon>
        <taxon>Bacillati</taxon>
        <taxon>Actinomycetota</taxon>
        <taxon>Thermoleophilia</taxon>
        <taxon>Solirubrobacterales</taxon>
        <taxon>Paraconexibacteraceae</taxon>
        <taxon>Paraconexibacter</taxon>
    </lineage>
</organism>
<evidence type="ECO:0000256" key="5">
    <source>
        <dbReference type="ARBA" id="ARBA00023098"/>
    </source>
</evidence>
<gene>
    <name evidence="10" type="ORF">DSM112329_03928</name>
</gene>
<evidence type="ECO:0000256" key="1">
    <source>
        <dbReference type="ARBA" id="ARBA00011009"/>
    </source>
</evidence>
<feature type="domain" description="Phospholipid/glycerol acyltransferase" evidence="9">
    <location>
        <begin position="51"/>
        <end position="163"/>
    </location>
</feature>
<dbReference type="GO" id="GO:0047952">
    <property type="term" value="F:glycerol-3-phosphate dehydrogenase [NAD(P)+] activity"/>
    <property type="evidence" value="ECO:0007669"/>
    <property type="project" value="TreeGrafter"/>
</dbReference>
<evidence type="ECO:0000256" key="3">
    <source>
        <dbReference type="ARBA" id="ARBA00023002"/>
    </source>
</evidence>
<dbReference type="PANTHER" id="PTHR11728:SF1">
    <property type="entry name" value="GLYCEROL-3-PHOSPHATE DEHYDROGENASE [NAD(+)] 2, CHLOROPLASTIC"/>
    <property type="match status" value="1"/>
</dbReference>
<dbReference type="Pfam" id="PF01210">
    <property type="entry name" value="NAD_Gly3P_dh_N"/>
    <property type="match status" value="1"/>
</dbReference>
<dbReference type="RefSeq" id="WP_354698261.1">
    <property type="nucleotide sequence ID" value="NZ_CP114014.1"/>
</dbReference>
<dbReference type="AlphaFoldDB" id="A0AAU7AZI0"/>
<dbReference type="SUPFAM" id="SSF69593">
    <property type="entry name" value="Glycerol-3-phosphate (1)-acyltransferase"/>
    <property type="match status" value="1"/>
</dbReference>
<dbReference type="Gene3D" id="3.40.50.720">
    <property type="entry name" value="NAD(P)-binding Rossmann-like Domain"/>
    <property type="match status" value="1"/>
</dbReference>
<dbReference type="GO" id="GO:0051287">
    <property type="term" value="F:NAD binding"/>
    <property type="evidence" value="ECO:0007669"/>
    <property type="project" value="InterPro"/>
</dbReference>
<evidence type="ECO:0000313" key="10">
    <source>
        <dbReference type="EMBL" id="XAY07050.1"/>
    </source>
</evidence>
<evidence type="ECO:0000256" key="2">
    <source>
        <dbReference type="ARBA" id="ARBA00022516"/>
    </source>
</evidence>
<dbReference type="Gene3D" id="1.10.1040.10">
    <property type="entry name" value="N-(1-d-carboxylethyl)-l-norvaline Dehydrogenase, domain 2"/>
    <property type="match status" value="1"/>
</dbReference>
<name>A0AAU7AZI0_9ACTN</name>
<dbReference type="InterPro" id="IPR006109">
    <property type="entry name" value="G3P_DH_NAD-dep_C"/>
</dbReference>
<dbReference type="Pfam" id="PF07479">
    <property type="entry name" value="NAD_Gly3P_dh_C"/>
    <property type="match status" value="1"/>
</dbReference>
<evidence type="ECO:0000256" key="7">
    <source>
        <dbReference type="ARBA" id="ARBA00023264"/>
    </source>
</evidence>
<comment type="similarity">
    <text evidence="1 8">Belongs to the NAD-dependent glycerol-3-phosphate dehydrogenase family.</text>
</comment>
<dbReference type="GO" id="GO:0008654">
    <property type="term" value="P:phospholipid biosynthetic process"/>
    <property type="evidence" value="ECO:0007669"/>
    <property type="project" value="UniProtKB-KW"/>
</dbReference>
<dbReference type="KEGG" id="parq:DSM112329_03928"/>
<dbReference type="GO" id="GO:0005829">
    <property type="term" value="C:cytosol"/>
    <property type="evidence" value="ECO:0007669"/>
    <property type="project" value="TreeGrafter"/>
</dbReference>
<dbReference type="Pfam" id="PF01553">
    <property type="entry name" value="Acyltransferase"/>
    <property type="match status" value="1"/>
</dbReference>
<dbReference type="PANTHER" id="PTHR11728">
    <property type="entry name" value="GLYCEROL-3-PHOSPHATE DEHYDROGENASE"/>
    <property type="match status" value="1"/>
</dbReference>
<dbReference type="SUPFAM" id="SSF48179">
    <property type="entry name" value="6-phosphogluconate dehydrogenase C-terminal domain-like"/>
    <property type="match status" value="1"/>
</dbReference>
<dbReference type="EMBL" id="CP114014">
    <property type="protein sequence ID" value="XAY07050.1"/>
    <property type="molecule type" value="Genomic_DNA"/>
</dbReference>
<dbReference type="SUPFAM" id="SSF51735">
    <property type="entry name" value="NAD(P)-binding Rossmann-fold domains"/>
    <property type="match status" value="1"/>
</dbReference>
<dbReference type="InterPro" id="IPR008927">
    <property type="entry name" value="6-PGluconate_DH-like_C_sf"/>
</dbReference>
<keyword evidence="5" id="KW-0443">Lipid metabolism</keyword>
<dbReference type="CDD" id="cd07989">
    <property type="entry name" value="LPLAT_AGPAT-like"/>
    <property type="match status" value="1"/>
</dbReference>
<evidence type="ECO:0000256" key="6">
    <source>
        <dbReference type="ARBA" id="ARBA00023209"/>
    </source>
</evidence>
<dbReference type="SMART" id="SM00563">
    <property type="entry name" value="PlsC"/>
    <property type="match status" value="1"/>
</dbReference>
<dbReference type="GO" id="GO:0005975">
    <property type="term" value="P:carbohydrate metabolic process"/>
    <property type="evidence" value="ECO:0007669"/>
    <property type="project" value="InterPro"/>
</dbReference>
<keyword evidence="7" id="KW-1208">Phospholipid metabolism</keyword>
<proteinExistence type="inferred from homology"/>
<evidence type="ECO:0000256" key="4">
    <source>
        <dbReference type="ARBA" id="ARBA00023027"/>
    </source>
</evidence>
<dbReference type="GO" id="GO:0046168">
    <property type="term" value="P:glycerol-3-phosphate catabolic process"/>
    <property type="evidence" value="ECO:0007669"/>
    <property type="project" value="InterPro"/>
</dbReference>
<sequence>MPSNAHLDRARNNGVNPLVYWLVRGLFQPFFHVYFRLSRIGREHIPESGPIIFAANHRSFLDPFVIATMVRRPMYYVAKRELFSQRLQGWFLNSLGAFPINRGNADEDAMGTARAILERGDCVLIFPEGTRVRPGALGRPKRGVGRLALETGAPIVPLAVIGTERIRSGWKIRPHKVRIRAGKPLHFPKVENPSAELAGAVADRIWPNVMLQWEWLGGLPPVRRAVVVGAGSWGSAIAVALQRSGIETQLGCRTSAQADAVTAAGVNARYLPGVALPERLRVVRAADLDLDAADLVVFAVPARALPAAVAEHGARVRSRAGVLVLSKGLVTGDGQTPVDYVSARVGTEAVGCLAGPGHAADAVANGGSLVAASADPAFLQQLREVFVAAGFQIETSTDVVGVELAAAAKNAAVLAASAAAAGGPNAAGAAAGKVFGEIGAYALTRGGRPETFTGLAGAGDLVATVVEAGSRNRRAGELLGRGVARAEIEPALGQTAEALHAVPLLAQALEQAGVRAPTLAGLAAVIDGDAPAAAWATAVTDPSVRGRARRVA</sequence>
<dbReference type="GO" id="GO:0016746">
    <property type="term" value="F:acyltransferase activity"/>
    <property type="evidence" value="ECO:0007669"/>
    <property type="project" value="InterPro"/>
</dbReference>
<keyword evidence="3 8" id="KW-0560">Oxidoreductase</keyword>
<dbReference type="InterPro" id="IPR002123">
    <property type="entry name" value="Plipid/glycerol_acylTrfase"/>
</dbReference>
<evidence type="ECO:0000256" key="8">
    <source>
        <dbReference type="RuleBase" id="RU000437"/>
    </source>
</evidence>
<protein>
    <recommendedName>
        <fullName evidence="9">Phospholipid/glycerol acyltransferase domain-containing protein</fullName>
    </recommendedName>
</protein>
<evidence type="ECO:0000259" key="9">
    <source>
        <dbReference type="SMART" id="SM00563"/>
    </source>
</evidence>
<reference evidence="10" key="1">
    <citation type="submission" date="2022-12" db="EMBL/GenBank/DDBJ databases">
        <title>Paraconexibacter alkalitolerans sp. nov. and Baekduia alba sp. nov., isolated from soil and emended description of the genera Paraconexibacter (Chun et al., 2020) and Baekduia (An et al., 2020).</title>
        <authorList>
            <person name="Vieira S."/>
            <person name="Huber K.J."/>
            <person name="Geppert A."/>
            <person name="Wolf J."/>
            <person name="Neumann-Schaal M."/>
            <person name="Muesken M."/>
            <person name="Overmann J."/>
        </authorList>
    </citation>
    <scope>NUCLEOTIDE SEQUENCE</scope>
    <source>
        <strain evidence="10">AEG42_29</strain>
    </source>
</reference>
<keyword evidence="4 8" id="KW-0520">NAD</keyword>
<accession>A0AAU7AZI0</accession>
<keyword evidence="6" id="KW-0594">Phospholipid biosynthesis</keyword>
<dbReference type="PRINTS" id="PR00077">
    <property type="entry name" value="GPDHDRGNASE"/>
</dbReference>
<dbReference type="InterPro" id="IPR011128">
    <property type="entry name" value="G3P_DH_NAD-dep_N"/>
</dbReference>